<accession>A0A4P9XTN9</accession>
<dbReference type="InterPro" id="IPR030387">
    <property type="entry name" value="G_Bms1/Tsr1_dom"/>
</dbReference>
<reference evidence="8" key="1">
    <citation type="journal article" date="2018" name="Nat. Microbiol.">
        <title>Leveraging single-cell genomics to expand the fungal tree of life.</title>
        <authorList>
            <person name="Ahrendt S.R."/>
            <person name="Quandt C.A."/>
            <person name="Ciobanu D."/>
            <person name="Clum A."/>
            <person name="Salamov A."/>
            <person name="Andreopoulos B."/>
            <person name="Cheng J.F."/>
            <person name="Woyke T."/>
            <person name="Pelin A."/>
            <person name="Henrissat B."/>
            <person name="Reynolds N.K."/>
            <person name="Benny G.L."/>
            <person name="Smith M.E."/>
            <person name="James T.Y."/>
            <person name="Grigoriev I.V."/>
        </authorList>
    </citation>
    <scope>NUCLEOTIDE SEQUENCE [LARGE SCALE GENOMIC DNA]</scope>
    <source>
        <strain evidence="8">RSA 1356</strain>
    </source>
</reference>
<dbReference type="SMART" id="SM01362">
    <property type="entry name" value="DUF663"/>
    <property type="match status" value="1"/>
</dbReference>
<dbReference type="AlphaFoldDB" id="A0A4P9XTN9"/>
<dbReference type="InterPro" id="IPR039761">
    <property type="entry name" value="Bms1/Tsr1"/>
</dbReference>
<protein>
    <recommendedName>
        <fullName evidence="6">Bms1-type G domain-containing protein</fullName>
    </recommendedName>
</protein>
<dbReference type="GO" id="GO:0034511">
    <property type="term" value="F:U3 snoRNA binding"/>
    <property type="evidence" value="ECO:0007669"/>
    <property type="project" value="TreeGrafter"/>
</dbReference>
<feature type="domain" description="Bms1-type G" evidence="6">
    <location>
        <begin position="84"/>
        <end position="244"/>
    </location>
</feature>
<comment type="subcellular location">
    <subcellularLocation>
        <location evidence="1">Nucleus</location>
        <location evidence="1">Nucleolus</location>
    </subcellularLocation>
</comment>
<feature type="compositionally biased region" description="Basic and acidic residues" evidence="5">
    <location>
        <begin position="368"/>
        <end position="385"/>
    </location>
</feature>
<feature type="compositionally biased region" description="Basic and acidic residues" evidence="5">
    <location>
        <begin position="337"/>
        <end position="348"/>
    </location>
</feature>
<evidence type="ECO:0000259" key="6">
    <source>
        <dbReference type="PROSITE" id="PS51714"/>
    </source>
</evidence>
<keyword evidence="8" id="KW-1185">Reference proteome</keyword>
<evidence type="ECO:0000256" key="3">
    <source>
        <dbReference type="ARBA" id="ARBA00023242"/>
    </source>
</evidence>
<dbReference type="GO" id="GO:0005525">
    <property type="term" value="F:GTP binding"/>
    <property type="evidence" value="ECO:0007669"/>
    <property type="project" value="TreeGrafter"/>
</dbReference>
<feature type="region of interest" description="Disordered" evidence="5">
    <location>
        <begin position="1"/>
        <end position="64"/>
    </location>
</feature>
<comment type="similarity">
    <text evidence="4">Belongs to the TRAFAC class translation factor GTPase superfamily. Bms1-like GTPase family. TSR1 subfamily.</text>
</comment>
<dbReference type="OrthoDB" id="119302at2759"/>
<evidence type="ECO:0000313" key="7">
    <source>
        <dbReference type="EMBL" id="RKP08921.1"/>
    </source>
</evidence>
<dbReference type="Proteomes" id="UP000271241">
    <property type="component" value="Unassembled WGS sequence"/>
</dbReference>
<dbReference type="GO" id="GO:0005730">
    <property type="term" value="C:nucleolus"/>
    <property type="evidence" value="ECO:0007669"/>
    <property type="project" value="UniProtKB-SubCell"/>
</dbReference>
<dbReference type="Pfam" id="PF04950">
    <property type="entry name" value="RIBIOP_C"/>
    <property type="match status" value="1"/>
</dbReference>
<dbReference type="InterPro" id="IPR012948">
    <property type="entry name" value="AARP2CN"/>
</dbReference>
<dbReference type="InterPro" id="IPR007034">
    <property type="entry name" value="BMS1_TSR1_C"/>
</dbReference>
<dbReference type="STRING" id="78915.A0A4P9XTN9"/>
<dbReference type="GO" id="GO:0030688">
    <property type="term" value="C:preribosome, small subunit precursor"/>
    <property type="evidence" value="ECO:0007669"/>
    <property type="project" value="TreeGrafter"/>
</dbReference>
<keyword evidence="3" id="KW-0539">Nucleus</keyword>
<dbReference type="PANTHER" id="PTHR12858:SF1">
    <property type="entry name" value="PRE-RRNA-PROCESSING PROTEIN TSR1 HOMOLOG"/>
    <property type="match status" value="1"/>
</dbReference>
<proteinExistence type="inferred from homology"/>
<evidence type="ECO:0000313" key="8">
    <source>
        <dbReference type="Proteomes" id="UP000271241"/>
    </source>
</evidence>
<dbReference type="GO" id="GO:0003924">
    <property type="term" value="F:GTPase activity"/>
    <property type="evidence" value="ECO:0007669"/>
    <property type="project" value="TreeGrafter"/>
</dbReference>
<sequence>MVADKPFHHRASLKQANKPFKSRHASKGTLRERSKGRVHRQSVKGAAMRKQSRQDRRNTAQLDQKKKRETLLALNRLFTGRNGVPKIVAVIPLCPDVSATRFVQMLYKCEGLAAPMGDELVGSYRLVSERQKQSLQLLLPRRNFTDILDAAKVADFCVFLLSAEQEVDKFGELCLRAIQAQGLPSIVSLVQHLENVAVKKRNDVKKSLVSFMSYFFPDQERVLPIDTDAEMQVVLRTLTGQLPRVIKWRNVHPYMLVDQVDFMPSAENPEVGSLRVTGYARGAHFNANRLVHLPNYGNFQLEQILASPLAPATSSAAARSDTAMELQPEMSVLQIPDPEKRESLKSENDPDLLANEQTWPTEEELQEADERVRKMQREEADDDKKRRVPKGTSAYQAAWIVDSDNEDGSDGYEDVDDSDDDAMHGCSDEELGSDGSDAGETMHDSDNEAVAHGEEYEEVELESRGDQGDFVELSPEEEDRQLKEYLKRQREHQDELDFPDEVDTPLNMSARVRFQRYRGLKNFRRTFWDPYENLPLDYARIFRFADYKRTRGRVIADAHVDGVQTGMRITLQLAAVPRAAAASYDPTRPFIVYGLLQHENKMSVVNFTVTRDSEYTEPVRSKDTLVLHCGFRRFRVQPLYSQNTPRGKGSNNVHKFERFLHNDQTSVATIFAPIQFGQMPVSLYRETDNSNEPILVATGTFLDAEPNRIIAKRIVLSGHPAKVHKKSAVIRYMFFHPDDVHWFKPVQLHTKYGRQGHIKESLGTHGYMKCMFDGPLKHQDTILMNLYKRVFPKWTTELWRDTSGGRAFTNDGQADMDM</sequence>
<dbReference type="Pfam" id="PF22298">
    <property type="entry name" value="Tsr1_G-like"/>
    <property type="match status" value="1"/>
</dbReference>
<feature type="compositionally biased region" description="Acidic residues" evidence="5">
    <location>
        <begin position="403"/>
        <end position="420"/>
    </location>
</feature>
<keyword evidence="2" id="KW-0690">Ribosome biogenesis</keyword>
<dbReference type="PROSITE" id="PS51714">
    <property type="entry name" value="G_BMS1"/>
    <property type="match status" value="1"/>
</dbReference>
<dbReference type="EMBL" id="KZ992558">
    <property type="protein sequence ID" value="RKP08921.1"/>
    <property type="molecule type" value="Genomic_DNA"/>
</dbReference>
<dbReference type="SMART" id="SM00785">
    <property type="entry name" value="AARP2CN"/>
    <property type="match status" value="1"/>
</dbReference>
<dbReference type="GO" id="GO:0000462">
    <property type="term" value="P:maturation of SSU-rRNA from tricistronic rRNA transcript (SSU-rRNA, 5.8S rRNA, LSU-rRNA)"/>
    <property type="evidence" value="ECO:0007669"/>
    <property type="project" value="TreeGrafter"/>
</dbReference>
<evidence type="ECO:0000256" key="2">
    <source>
        <dbReference type="ARBA" id="ARBA00022517"/>
    </source>
</evidence>
<evidence type="ECO:0000256" key="1">
    <source>
        <dbReference type="ARBA" id="ARBA00004604"/>
    </source>
</evidence>
<organism evidence="7 8">
    <name type="scientific">Thamnocephalis sphaerospora</name>
    <dbReference type="NCBI Taxonomy" id="78915"/>
    <lineage>
        <taxon>Eukaryota</taxon>
        <taxon>Fungi</taxon>
        <taxon>Fungi incertae sedis</taxon>
        <taxon>Zoopagomycota</taxon>
        <taxon>Zoopagomycotina</taxon>
        <taxon>Zoopagomycetes</taxon>
        <taxon>Zoopagales</taxon>
        <taxon>Sigmoideomycetaceae</taxon>
        <taxon>Thamnocephalis</taxon>
    </lineage>
</organism>
<dbReference type="PANTHER" id="PTHR12858">
    <property type="entry name" value="RIBOSOME BIOGENESIS PROTEIN"/>
    <property type="match status" value="1"/>
</dbReference>
<name>A0A4P9XTN9_9FUNG</name>
<evidence type="ECO:0000256" key="5">
    <source>
        <dbReference type="SAM" id="MobiDB-lite"/>
    </source>
</evidence>
<dbReference type="GO" id="GO:0000479">
    <property type="term" value="P:endonucleolytic cleavage of tricistronic rRNA transcript (SSU-rRNA, 5.8S rRNA, LSU-rRNA)"/>
    <property type="evidence" value="ECO:0007669"/>
    <property type="project" value="TreeGrafter"/>
</dbReference>
<feature type="compositionally biased region" description="Basic and acidic residues" evidence="5">
    <location>
        <begin position="52"/>
        <end position="64"/>
    </location>
</feature>
<feature type="region of interest" description="Disordered" evidence="5">
    <location>
        <begin position="332"/>
        <end position="444"/>
    </location>
</feature>
<evidence type="ECO:0000256" key="4">
    <source>
        <dbReference type="ARBA" id="ARBA00038288"/>
    </source>
</evidence>
<dbReference type="Pfam" id="PF08142">
    <property type="entry name" value="AARP2CN"/>
    <property type="match status" value="1"/>
</dbReference>
<gene>
    <name evidence="7" type="ORF">THASP1DRAFT_23173</name>
</gene>